<dbReference type="Proteomes" id="UP000675881">
    <property type="component" value="Chromosome 14"/>
</dbReference>
<name>A0A7R8CQL1_LEPSM</name>
<evidence type="ECO:0000313" key="1">
    <source>
        <dbReference type="EMBL" id="CAF2848013.1"/>
    </source>
</evidence>
<sequence>MRKSFVKENVPMVKTNFELVRVTGIDHGHSQIQTNVEEAHDDDDEDYHYGRRQRNFEEARIEDEIVRGSHVEDVSNSNEDVFSKYGENPNVQDQNCPKVGGNFETIDPNSGKWLQGKFIGRAGKANGRYRRFYNVRNNGIEEEYCVDIDIWKEWKVVEDDHEVLFILTLEK</sequence>
<proteinExistence type="predicted"/>
<protein>
    <submittedName>
        <fullName evidence="1">(salmon louse) hypothetical protein</fullName>
    </submittedName>
</protein>
<evidence type="ECO:0000313" key="2">
    <source>
        <dbReference type="Proteomes" id="UP000675881"/>
    </source>
</evidence>
<dbReference type="AlphaFoldDB" id="A0A7R8CQL1"/>
<reference evidence="1" key="1">
    <citation type="submission" date="2021-02" db="EMBL/GenBank/DDBJ databases">
        <authorList>
            <person name="Bekaert M."/>
        </authorList>
    </citation>
    <scope>NUCLEOTIDE SEQUENCE</scope>
    <source>
        <strain evidence="1">IoA-00</strain>
    </source>
</reference>
<gene>
    <name evidence="1" type="ORF">LSAA_5144</name>
</gene>
<organism evidence="1 2">
    <name type="scientific">Lepeophtheirus salmonis</name>
    <name type="common">Salmon louse</name>
    <name type="synonym">Caligus salmonis</name>
    <dbReference type="NCBI Taxonomy" id="72036"/>
    <lineage>
        <taxon>Eukaryota</taxon>
        <taxon>Metazoa</taxon>
        <taxon>Ecdysozoa</taxon>
        <taxon>Arthropoda</taxon>
        <taxon>Crustacea</taxon>
        <taxon>Multicrustacea</taxon>
        <taxon>Hexanauplia</taxon>
        <taxon>Copepoda</taxon>
        <taxon>Siphonostomatoida</taxon>
        <taxon>Caligidae</taxon>
        <taxon>Lepeophtheirus</taxon>
    </lineage>
</organism>
<dbReference type="EMBL" id="HG994593">
    <property type="protein sequence ID" value="CAF2848013.1"/>
    <property type="molecule type" value="Genomic_DNA"/>
</dbReference>
<keyword evidence="2" id="KW-1185">Reference proteome</keyword>
<accession>A0A7R8CQL1</accession>